<evidence type="ECO:0000256" key="2">
    <source>
        <dbReference type="ARBA" id="ARBA00006027"/>
    </source>
</evidence>
<dbReference type="Gene3D" id="1.20.140.40">
    <property type="entry name" value="Invertase/pectin methylesterase inhibitor family protein"/>
    <property type="match status" value="1"/>
</dbReference>
<dbReference type="SUPFAM" id="SSF101148">
    <property type="entry name" value="Plant invertase/pectin methylesterase inhibitor"/>
    <property type="match status" value="1"/>
</dbReference>
<dbReference type="Proteomes" id="UP001419268">
    <property type="component" value="Unassembled WGS sequence"/>
</dbReference>
<proteinExistence type="inferred from homology"/>
<feature type="region of interest" description="Disordered" evidence="8">
    <location>
        <begin position="29"/>
        <end position="49"/>
    </location>
</feature>
<comment type="similarity">
    <text evidence="3">In the C-terminal section; belongs to the pectinesterase family.</text>
</comment>
<keyword evidence="4 7" id="KW-0378">Hydrolase</keyword>
<dbReference type="Pfam" id="PF01095">
    <property type="entry name" value="Pectinesterase"/>
    <property type="match status" value="1"/>
</dbReference>
<keyword evidence="5 7" id="KW-0063">Aspartyl esterase</keyword>
<dbReference type="InterPro" id="IPR012334">
    <property type="entry name" value="Pectin_lyas_fold"/>
</dbReference>
<dbReference type="GO" id="GO:0004857">
    <property type="term" value="F:enzyme inhibitor activity"/>
    <property type="evidence" value="ECO:0007669"/>
    <property type="project" value="InterPro"/>
</dbReference>
<evidence type="ECO:0000256" key="5">
    <source>
        <dbReference type="ARBA" id="ARBA00023085"/>
    </source>
</evidence>
<dbReference type="InterPro" id="IPR006501">
    <property type="entry name" value="Pectinesterase_inhib_dom"/>
</dbReference>
<dbReference type="NCBIfam" id="TIGR01614">
    <property type="entry name" value="PME_inhib"/>
    <property type="match status" value="1"/>
</dbReference>
<dbReference type="AlphaFoldDB" id="A0AAP0F508"/>
<reference evidence="10 11" key="1">
    <citation type="submission" date="2024-01" db="EMBL/GenBank/DDBJ databases">
        <title>Genome assemblies of Stephania.</title>
        <authorList>
            <person name="Yang L."/>
        </authorList>
    </citation>
    <scope>NUCLEOTIDE SEQUENCE [LARGE SCALE GENOMIC DNA]</scope>
    <source>
        <strain evidence="10">JXDWG</strain>
        <tissue evidence="10">Leaf</tissue>
    </source>
</reference>
<dbReference type="FunFam" id="2.160.20.10:FF:000001">
    <property type="entry name" value="Pectinesterase"/>
    <property type="match status" value="1"/>
</dbReference>
<evidence type="ECO:0000256" key="3">
    <source>
        <dbReference type="ARBA" id="ARBA00007786"/>
    </source>
</evidence>
<evidence type="ECO:0000256" key="4">
    <source>
        <dbReference type="ARBA" id="ARBA00022801"/>
    </source>
</evidence>
<dbReference type="GO" id="GO:0042545">
    <property type="term" value="P:cell wall modification"/>
    <property type="evidence" value="ECO:0007669"/>
    <property type="project" value="UniProtKB-UniRule"/>
</dbReference>
<protein>
    <recommendedName>
        <fullName evidence="7">Pectinesterase</fullName>
        <ecNumber evidence="7">3.1.1.11</ecNumber>
    </recommendedName>
</protein>
<feature type="active site" evidence="6">
    <location>
        <position position="414"/>
    </location>
</feature>
<comment type="catalytic activity">
    <reaction evidence="7">
        <text>[(1-&gt;4)-alpha-D-galacturonosyl methyl ester](n) + n H2O = [(1-&gt;4)-alpha-D-galacturonosyl](n) + n methanol + n H(+)</text>
        <dbReference type="Rhea" id="RHEA:22380"/>
        <dbReference type="Rhea" id="RHEA-COMP:14570"/>
        <dbReference type="Rhea" id="RHEA-COMP:14573"/>
        <dbReference type="ChEBI" id="CHEBI:15377"/>
        <dbReference type="ChEBI" id="CHEBI:15378"/>
        <dbReference type="ChEBI" id="CHEBI:17790"/>
        <dbReference type="ChEBI" id="CHEBI:140522"/>
        <dbReference type="ChEBI" id="CHEBI:140523"/>
        <dbReference type="EC" id="3.1.1.11"/>
    </reaction>
</comment>
<dbReference type="InterPro" id="IPR033131">
    <property type="entry name" value="Pectinesterase_Asp_AS"/>
</dbReference>
<evidence type="ECO:0000313" key="11">
    <source>
        <dbReference type="Proteomes" id="UP001419268"/>
    </source>
</evidence>
<comment type="pathway">
    <text evidence="1 7">Glycan metabolism; pectin degradation; 2-dehydro-3-deoxy-D-gluconate from pectin: step 1/5.</text>
</comment>
<dbReference type="InterPro" id="IPR011050">
    <property type="entry name" value="Pectin_lyase_fold/virulence"/>
</dbReference>
<accession>A0AAP0F508</accession>
<evidence type="ECO:0000259" key="9">
    <source>
        <dbReference type="SMART" id="SM00856"/>
    </source>
</evidence>
<dbReference type="Gene3D" id="2.160.20.10">
    <property type="entry name" value="Single-stranded right-handed beta-helix, Pectin lyase-like"/>
    <property type="match status" value="1"/>
</dbReference>
<organism evidence="10 11">
    <name type="scientific">Stephania cephalantha</name>
    <dbReference type="NCBI Taxonomy" id="152367"/>
    <lineage>
        <taxon>Eukaryota</taxon>
        <taxon>Viridiplantae</taxon>
        <taxon>Streptophyta</taxon>
        <taxon>Embryophyta</taxon>
        <taxon>Tracheophyta</taxon>
        <taxon>Spermatophyta</taxon>
        <taxon>Magnoliopsida</taxon>
        <taxon>Ranunculales</taxon>
        <taxon>Menispermaceae</taxon>
        <taxon>Menispermoideae</taxon>
        <taxon>Cissampelideae</taxon>
        <taxon>Stephania</taxon>
    </lineage>
</organism>
<comment type="caution">
    <text evidence="10">The sequence shown here is derived from an EMBL/GenBank/DDBJ whole genome shotgun (WGS) entry which is preliminary data.</text>
</comment>
<evidence type="ECO:0000313" key="10">
    <source>
        <dbReference type="EMBL" id="KAK9101648.1"/>
    </source>
</evidence>
<dbReference type="GO" id="GO:0030599">
    <property type="term" value="F:pectinesterase activity"/>
    <property type="evidence" value="ECO:0007669"/>
    <property type="project" value="UniProtKB-UniRule"/>
</dbReference>
<dbReference type="CDD" id="cd15798">
    <property type="entry name" value="PMEI-like_3"/>
    <property type="match status" value="1"/>
</dbReference>
<dbReference type="GO" id="GO:0045490">
    <property type="term" value="P:pectin catabolic process"/>
    <property type="evidence" value="ECO:0007669"/>
    <property type="project" value="UniProtKB-UniRule"/>
</dbReference>
<evidence type="ECO:0000256" key="1">
    <source>
        <dbReference type="ARBA" id="ARBA00005184"/>
    </source>
</evidence>
<dbReference type="InterPro" id="IPR000070">
    <property type="entry name" value="Pectinesterase_cat"/>
</dbReference>
<evidence type="ECO:0000256" key="7">
    <source>
        <dbReference type="RuleBase" id="RU000589"/>
    </source>
</evidence>
<evidence type="ECO:0000256" key="8">
    <source>
        <dbReference type="SAM" id="MobiDB-lite"/>
    </source>
</evidence>
<comment type="similarity">
    <text evidence="2">In the N-terminal section; belongs to the PMEI family.</text>
</comment>
<dbReference type="InterPro" id="IPR035513">
    <property type="entry name" value="Invertase/methylesterase_inhib"/>
</dbReference>
<evidence type="ECO:0000256" key="6">
    <source>
        <dbReference type="PROSITE-ProRule" id="PRU10040"/>
    </source>
</evidence>
<gene>
    <name evidence="10" type="ORF">Scep_025078</name>
</gene>
<dbReference type="EC" id="3.1.1.11" evidence="7"/>
<dbReference type="SMART" id="SM00856">
    <property type="entry name" value="PMEI"/>
    <property type="match status" value="1"/>
</dbReference>
<dbReference type="PROSITE" id="PS00503">
    <property type="entry name" value="PECTINESTERASE_2"/>
    <property type="match status" value="1"/>
</dbReference>
<feature type="domain" description="Pectinesterase inhibitor" evidence="9">
    <location>
        <begin position="45"/>
        <end position="216"/>
    </location>
</feature>
<dbReference type="SUPFAM" id="SSF51126">
    <property type="entry name" value="Pectin lyase-like"/>
    <property type="match status" value="1"/>
</dbReference>
<sequence>MQIADRSSHHRLIAITTDRRSSAIADENKLCRRSQSRSPRPPPSSSLTTATNACKATLYPGACESLLLSTSQVADGPKTVGEIFDLSVHAAIQGFKSTWSLANNLSLSAQKLSSSSSSSSSVGSVGHESYLPSTAMDDCVELLDHSLGQLTKILDTKTRPTLSGDDVRTWLSAALTHHTTCLEGLDEQARKFPKERDMVHQSAQTMHHHISNSLALHKLDHDHDALEEKEKSSYSSNHHDYPGWISRKDRKLLEASVEDLEVKAVVAKDGRGTHKTIGEALEFVSTLAGGGRNVIHVTAGTYSESSLKIPRSSPNIMLVGDGKGNTVITGSKSVGGGSTTFGSASFGVSGDGFMARDISFVNNAGPATHQAVALLVSSDKSVFYRCSIIGYQDTLYTLSNRQFYRETDIYGTVDFIFGNSAVVIQNSNIFPRKPMSDQKNFITAQGRSDPNQNTGISIQGCRVAATSDLASAKNPTYLGRPWKQYSRTVYLESFLDGSISSAGWYPWAGGGSPSSVFYGEYMNSGPGSGTSGRVHWPGYHAALSTVQATEFTVARLISGTQWLPSTGVGFDSGLHA</sequence>
<keyword evidence="11" id="KW-1185">Reference proteome</keyword>
<dbReference type="Pfam" id="PF04043">
    <property type="entry name" value="PMEI"/>
    <property type="match status" value="1"/>
</dbReference>
<dbReference type="PANTHER" id="PTHR31707">
    <property type="entry name" value="PECTINESTERASE"/>
    <property type="match status" value="1"/>
</dbReference>
<name>A0AAP0F508_9MAGN</name>
<dbReference type="EMBL" id="JBBNAG010000010">
    <property type="protein sequence ID" value="KAK9101648.1"/>
    <property type="molecule type" value="Genomic_DNA"/>
</dbReference>